<evidence type="ECO:0000313" key="7">
    <source>
        <dbReference type="Proteomes" id="UP001607157"/>
    </source>
</evidence>
<evidence type="ECO:0000256" key="1">
    <source>
        <dbReference type="ARBA" id="ARBA00004370"/>
    </source>
</evidence>
<name>A0ABW7I9I1_9RHOB</name>
<organism evidence="6 7">
    <name type="scientific">Roseovarius aquimarinus</name>
    <dbReference type="NCBI Taxonomy" id="1229156"/>
    <lineage>
        <taxon>Bacteria</taxon>
        <taxon>Pseudomonadati</taxon>
        <taxon>Pseudomonadota</taxon>
        <taxon>Alphaproteobacteria</taxon>
        <taxon>Rhodobacterales</taxon>
        <taxon>Roseobacteraceae</taxon>
        <taxon>Roseovarius</taxon>
    </lineage>
</organism>
<dbReference type="PANTHER" id="PTHR12815">
    <property type="entry name" value="SORTING AND ASSEMBLY MACHINERY SAMM50 PROTEIN FAMILY MEMBER"/>
    <property type="match status" value="1"/>
</dbReference>
<keyword evidence="2" id="KW-0812">Transmembrane</keyword>
<dbReference type="Gene3D" id="2.40.160.50">
    <property type="entry name" value="membrane protein fhac: a member of the omp85/tpsb transporter family"/>
    <property type="match status" value="1"/>
</dbReference>
<evidence type="ECO:0000259" key="5">
    <source>
        <dbReference type="Pfam" id="PF01103"/>
    </source>
</evidence>
<dbReference type="Gene3D" id="3.10.20.310">
    <property type="entry name" value="membrane protein fhac"/>
    <property type="match status" value="1"/>
</dbReference>
<dbReference type="InterPro" id="IPR000184">
    <property type="entry name" value="Bac_surfAg_D15"/>
</dbReference>
<protein>
    <submittedName>
        <fullName evidence="6">Autotransporter assembly complex family protein</fullName>
    </submittedName>
</protein>
<keyword evidence="7" id="KW-1185">Reference proteome</keyword>
<gene>
    <name evidence="6" type="ORF">ACGRVM_13215</name>
</gene>
<proteinExistence type="predicted"/>
<dbReference type="PANTHER" id="PTHR12815:SF42">
    <property type="entry name" value="BACTERIAL SURFACE ANTIGEN (D15) DOMAIN-CONTAINING PROTEIN"/>
    <property type="match status" value="1"/>
</dbReference>
<dbReference type="RefSeq" id="WP_377172347.1">
    <property type="nucleotide sequence ID" value="NZ_JBHTJC010000003.1"/>
</dbReference>
<feature type="domain" description="Bacterial surface antigen (D15)" evidence="5">
    <location>
        <begin position="308"/>
        <end position="611"/>
    </location>
</feature>
<evidence type="ECO:0000313" key="6">
    <source>
        <dbReference type="EMBL" id="MFH0254859.1"/>
    </source>
</evidence>
<keyword evidence="4" id="KW-0732">Signal</keyword>
<evidence type="ECO:0000256" key="3">
    <source>
        <dbReference type="ARBA" id="ARBA00023136"/>
    </source>
</evidence>
<feature type="chain" id="PRO_5046283689" evidence="4">
    <location>
        <begin position="26"/>
        <end position="611"/>
    </location>
</feature>
<dbReference type="Pfam" id="PF01103">
    <property type="entry name" value="Omp85"/>
    <property type="match status" value="1"/>
</dbReference>
<reference evidence="6 7" key="1">
    <citation type="submission" date="2024-10" db="EMBL/GenBank/DDBJ databases">
        <authorList>
            <person name="Yang X.-N."/>
        </authorList>
    </citation>
    <scope>NUCLEOTIDE SEQUENCE [LARGE SCALE GENOMIC DNA]</scope>
    <source>
        <strain evidence="6 7">CAU 1059</strain>
    </source>
</reference>
<feature type="signal peptide" evidence="4">
    <location>
        <begin position="1"/>
        <end position="25"/>
    </location>
</feature>
<accession>A0ABW7I9I1</accession>
<sequence>MGLKKGALHLPAVAASAVMVAGAFAGNKAAALENLRFEIPAIDGDLRDALVDASLIAAAKEEGRTDPQDIIAAANAEYGNLLGVLYKFGYYSGVINISIDGREAGSLSPFAQPEGVNNVVVQVLPDFIFGFSKAEVTPLAPGTELPEEFAVGEPARAPLVGAAADAGIEGWRDLGYAKADIAGEDIVADHRTNKLSAQVTLRPGPVVTFGNLVQTTESDVRPERIQQIAGLPTGERFSPEELDKSAKRLRRTGAFKSVAFTESETLRQGNVMDIEANVADEKPRRFGAGIELSSNEGVTLSSFWLHRNFLGGAERLRFDLEVGGLGSQTGGFKPGDEGIDYEVATRFERPATFGADTTLFVIGRIAREDEPNYLADTAELGFGFSRIVNDELTVEAGLGLRYSDETDVNGNQEFFHLLVPVKATYDTRDDPLDPSGGFYAQAEIMPFVALDDKDSGGRIHLDGRAYRQLGEDGIVTLATRLQFGSILGASLSDTPQEFLFYSGGSDTVRGHPYQSLGVPQAAGLTGGRSFVGASAEARFDIGGNFDPVAFFDVGYIGSESIYDDSGRWHSGAGIGIRYATGIGPIRFDIAAPVSGDTGDGVQIYIGIGQAF</sequence>
<dbReference type="EMBL" id="JBIHMM010000003">
    <property type="protein sequence ID" value="MFH0254859.1"/>
    <property type="molecule type" value="Genomic_DNA"/>
</dbReference>
<keyword evidence="2" id="KW-1134">Transmembrane beta strand</keyword>
<comment type="caution">
    <text evidence="6">The sequence shown here is derived from an EMBL/GenBank/DDBJ whole genome shotgun (WGS) entry which is preliminary data.</text>
</comment>
<keyword evidence="3" id="KW-0472">Membrane</keyword>
<dbReference type="InterPro" id="IPR039910">
    <property type="entry name" value="D15-like"/>
</dbReference>
<comment type="subcellular location">
    <subcellularLocation>
        <location evidence="1">Membrane</location>
    </subcellularLocation>
</comment>
<evidence type="ECO:0000256" key="2">
    <source>
        <dbReference type="ARBA" id="ARBA00022452"/>
    </source>
</evidence>
<evidence type="ECO:0000256" key="4">
    <source>
        <dbReference type="SAM" id="SignalP"/>
    </source>
</evidence>
<dbReference type="Proteomes" id="UP001607157">
    <property type="component" value="Unassembled WGS sequence"/>
</dbReference>